<dbReference type="Proteomes" id="UP000321393">
    <property type="component" value="Unassembled WGS sequence"/>
</dbReference>
<evidence type="ECO:0000313" key="1">
    <source>
        <dbReference type="EMBL" id="KAA0046615.1"/>
    </source>
</evidence>
<protein>
    <submittedName>
        <fullName evidence="1">Uncharacterized protein</fullName>
    </submittedName>
</protein>
<dbReference type="AlphaFoldDB" id="A0A5A7TZ15"/>
<reference evidence="1 2" key="1">
    <citation type="submission" date="2019-08" db="EMBL/GenBank/DDBJ databases">
        <title>Draft genome sequences of two oriental melons (Cucumis melo L. var makuwa).</title>
        <authorList>
            <person name="Kwon S.-Y."/>
        </authorList>
    </citation>
    <scope>NUCLEOTIDE SEQUENCE [LARGE SCALE GENOMIC DNA]</scope>
    <source>
        <strain evidence="2">cv. SW 3</strain>
        <tissue evidence="1">Leaf</tissue>
    </source>
</reference>
<comment type="caution">
    <text evidence="1">The sequence shown here is derived from an EMBL/GenBank/DDBJ whole genome shotgun (WGS) entry which is preliminary data.</text>
</comment>
<sequence length="145" mass="16605">MVQSKRIWDVPEVEDTLCRVDVDPIVVKSLVVQHFIDNFINDDDEQLSPQMDQVTTSTIASFPSSFHELDDLFQELDISPHTGSLSVGYTSGHMSTPEMRSWRNMFTNMERFQSSSYQERKSQSFPMLFDPATTVGVAMRDTFLV</sequence>
<gene>
    <name evidence="1" type="ORF">E6C27_scaffold114G001620</name>
</gene>
<dbReference type="EMBL" id="SSTE01014001">
    <property type="protein sequence ID" value="KAA0046615.1"/>
    <property type="molecule type" value="Genomic_DNA"/>
</dbReference>
<accession>A0A5A7TZ15</accession>
<evidence type="ECO:0000313" key="2">
    <source>
        <dbReference type="Proteomes" id="UP000321393"/>
    </source>
</evidence>
<organism evidence="1 2">
    <name type="scientific">Cucumis melo var. makuwa</name>
    <name type="common">Oriental melon</name>
    <dbReference type="NCBI Taxonomy" id="1194695"/>
    <lineage>
        <taxon>Eukaryota</taxon>
        <taxon>Viridiplantae</taxon>
        <taxon>Streptophyta</taxon>
        <taxon>Embryophyta</taxon>
        <taxon>Tracheophyta</taxon>
        <taxon>Spermatophyta</taxon>
        <taxon>Magnoliopsida</taxon>
        <taxon>eudicotyledons</taxon>
        <taxon>Gunneridae</taxon>
        <taxon>Pentapetalae</taxon>
        <taxon>rosids</taxon>
        <taxon>fabids</taxon>
        <taxon>Cucurbitales</taxon>
        <taxon>Cucurbitaceae</taxon>
        <taxon>Benincaseae</taxon>
        <taxon>Cucumis</taxon>
    </lineage>
</organism>
<proteinExistence type="predicted"/>
<name>A0A5A7TZ15_CUCMM</name>